<name>A0ABQ9IL67_9NEOP</name>
<dbReference type="InterPro" id="IPR001604">
    <property type="entry name" value="Endo_G_ENPP1-like_dom"/>
</dbReference>
<evidence type="ECO:0000313" key="6">
    <source>
        <dbReference type="Proteomes" id="UP001159363"/>
    </source>
</evidence>
<dbReference type="Pfam" id="PF01223">
    <property type="entry name" value="Endonuclease_NS"/>
    <property type="match status" value="1"/>
</dbReference>
<dbReference type="Gene3D" id="3.40.570.10">
    <property type="entry name" value="Extracellular Endonuclease, subunit A"/>
    <property type="match status" value="1"/>
</dbReference>
<comment type="caution">
    <text evidence="5">The sequence shown here is derived from an EMBL/GenBank/DDBJ whole genome shotgun (WGS) entry which is preliminary data.</text>
</comment>
<keyword evidence="3" id="KW-0378">Hydrolase</keyword>
<organism evidence="5 6">
    <name type="scientific">Dryococelus australis</name>
    <dbReference type="NCBI Taxonomy" id="614101"/>
    <lineage>
        <taxon>Eukaryota</taxon>
        <taxon>Metazoa</taxon>
        <taxon>Ecdysozoa</taxon>
        <taxon>Arthropoda</taxon>
        <taxon>Hexapoda</taxon>
        <taxon>Insecta</taxon>
        <taxon>Pterygota</taxon>
        <taxon>Neoptera</taxon>
        <taxon>Polyneoptera</taxon>
        <taxon>Phasmatodea</taxon>
        <taxon>Verophasmatodea</taxon>
        <taxon>Anareolatae</taxon>
        <taxon>Phasmatidae</taxon>
        <taxon>Eurycanthinae</taxon>
        <taxon>Dryococelus</taxon>
    </lineage>
</organism>
<dbReference type="PANTHER" id="PTHR13966:SF17">
    <property type="entry name" value="ENDONUCLEASE-RELATED"/>
    <property type="match status" value="1"/>
</dbReference>
<feature type="domain" description="DNA/RNA non-specific endonuclease/pyrophosphatase/phosphodiesterase" evidence="4">
    <location>
        <begin position="79"/>
        <end position="295"/>
    </location>
</feature>
<dbReference type="SMART" id="SM00892">
    <property type="entry name" value="Endonuclease_NS"/>
    <property type="match status" value="1"/>
</dbReference>
<evidence type="ECO:0000313" key="5">
    <source>
        <dbReference type="EMBL" id="KAJ8896558.1"/>
    </source>
</evidence>
<dbReference type="InterPro" id="IPR044925">
    <property type="entry name" value="His-Me_finger_sf"/>
</dbReference>
<evidence type="ECO:0000259" key="4">
    <source>
        <dbReference type="SMART" id="SM00892"/>
    </source>
</evidence>
<dbReference type="InterPro" id="IPR040255">
    <property type="entry name" value="Non-specific_endonuclease"/>
</dbReference>
<proteinExistence type="inferred from homology"/>
<dbReference type="EMBL" id="JARBHB010000001">
    <property type="protein sequence ID" value="KAJ8896558.1"/>
    <property type="molecule type" value="Genomic_DNA"/>
</dbReference>
<dbReference type="PANTHER" id="PTHR13966">
    <property type="entry name" value="ENDONUCLEASE RELATED"/>
    <property type="match status" value="1"/>
</dbReference>
<gene>
    <name evidence="5" type="ORF">PR048_001902</name>
</gene>
<dbReference type="InterPro" id="IPR044929">
    <property type="entry name" value="DNA/RNA_non-sp_Endonuclease_sf"/>
</dbReference>
<keyword evidence="2" id="KW-0540">Nuclease</keyword>
<protein>
    <recommendedName>
        <fullName evidence="4">DNA/RNA non-specific endonuclease/pyrophosphatase/phosphodiesterase domain-containing protein</fullName>
    </recommendedName>
</protein>
<keyword evidence="6" id="KW-1185">Reference proteome</keyword>
<evidence type="ECO:0000256" key="2">
    <source>
        <dbReference type="ARBA" id="ARBA00022722"/>
    </source>
</evidence>
<sequence length="326" mass="36593">MRSPDSWRQAQAPAYSLPVRRAPHASHRHLLRYKQPDTALLQLRARQGNRQPPKCRVRRERVLVGGTRTVHVRRGRCICRPGGHAEEDPGLREPRREYVSGALPPEVQESSVERYGLREKCWDGGAGRSECYLSEGHLADREDFVYVAQQFATFYHANSAPQWHSIKTRNWRRVSEAMRRYASSRQADLEVYVGTYGLAKVEVPGNGIAPLHLHYEGDDDARTPVPEQMWKLVVDRARNRGAVFLVHNNPYLTTEQAESGRLNCSSGVSNAALLGEVGWADVGEGYTYCCTVSDFLPLLPLLPQLATADMQPLSLLATEPAMLSPL</sequence>
<keyword evidence="3" id="KW-0255">Endonuclease</keyword>
<comment type="similarity">
    <text evidence="1">Belongs to the DNA/RNA non-specific endonuclease family.</text>
</comment>
<evidence type="ECO:0000256" key="3">
    <source>
        <dbReference type="ARBA" id="ARBA00022759"/>
    </source>
</evidence>
<dbReference type="SUPFAM" id="SSF54060">
    <property type="entry name" value="His-Me finger endonucleases"/>
    <property type="match status" value="1"/>
</dbReference>
<evidence type="ECO:0000256" key="1">
    <source>
        <dbReference type="ARBA" id="ARBA00010052"/>
    </source>
</evidence>
<dbReference type="Proteomes" id="UP001159363">
    <property type="component" value="Chromosome 1"/>
</dbReference>
<reference evidence="5 6" key="1">
    <citation type="submission" date="2023-02" db="EMBL/GenBank/DDBJ databases">
        <title>LHISI_Scaffold_Assembly.</title>
        <authorList>
            <person name="Stuart O.P."/>
            <person name="Cleave R."/>
            <person name="Magrath M.J.L."/>
            <person name="Mikheyev A.S."/>
        </authorList>
    </citation>
    <scope>NUCLEOTIDE SEQUENCE [LARGE SCALE GENOMIC DNA]</scope>
    <source>
        <strain evidence="5">Daus_M_001</strain>
        <tissue evidence="5">Leg muscle</tissue>
    </source>
</reference>
<accession>A0ABQ9IL67</accession>